<feature type="transmembrane region" description="Helical" evidence="7">
    <location>
        <begin position="270"/>
        <end position="292"/>
    </location>
</feature>
<feature type="transmembrane region" description="Helical" evidence="7">
    <location>
        <begin position="68"/>
        <end position="87"/>
    </location>
</feature>
<dbReference type="Pfam" id="PF01594">
    <property type="entry name" value="AI-2E_transport"/>
    <property type="match status" value="1"/>
</dbReference>
<gene>
    <name evidence="8" type="ORF">LzC2_11970</name>
</gene>
<feature type="region of interest" description="Disordered" evidence="6">
    <location>
        <begin position="1"/>
        <end position="35"/>
    </location>
</feature>
<protein>
    <recommendedName>
        <fullName evidence="10">AI-2E family transporter</fullName>
    </recommendedName>
</protein>
<organism evidence="8 9">
    <name type="scientific">Alienimonas chondri</name>
    <dbReference type="NCBI Taxonomy" id="2681879"/>
    <lineage>
        <taxon>Bacteria</taxon>
        <taxon>Pseudomonadati</taxon>
        <taxon>Planctomycetota</taxon>
        <taxon>Planctomycetia</taxon>
        <taxon>Planctomycetales</taxon>
        <taxon>Planctomycetaceae</taxon>
        <taxon>Alienimonas</taxon>
    </lineage>
</organism>
<dbReference type="RefSeq" id="WP_171184811.1">
    <property type="nucleotide sequence ID" value="NZ_WTPX01000026.1"/>
</dbReference>
<evidence type="ECO:0000256" key="4">
    <source>
        <dbReference type="ARBA" id="ARBA00022989"/>
    </source>
</evidence>
<keyword evidence="9" id="KW-1185">Reference proteome</keyword>
<evidence type="ECO:0000256" key="3">
    <source>
        <dbReference type="ARBA" id="ARBA00022692"/>
    </source>
</evidence>
<dbReference type="PANTHER" id="PTHR21716">
    <property type="entry name" value="TRANSMEMBRANE PROTEIN"/>
    <property type="match status" value="1"/>
</dbReference>
<evidence type="ECO:0008006" key="10">
    <source>
        <dbReference type="Google" id="ProtNLM"/>
    </source>
</evidence>
<keyword evidence="3 7" id="KW-0812">Transmembrane</keyword>
<keyword evidence="4 7" id="KW-1133">Transmembrane helix</keyword>
<feature type="compositionally biased region" description="Pro residues" evidence="6">
    <location>
        <begin position="10"/>
        <end position="29"/>
    </location>
</feature>
<reference evidence="8 9" key="1">
    <citation type="journal article" date="2020" name="Syst. Appl. Microbiol.">
        <title>Alienimonas chondri sp. nov., a novel planctomycete isolated from the biofilm of the red alga Chondrus crispus.</title>
        <authorList>
            <person name="Vitorino I."/>
            <person name="Albuquerque L."/>
            <person name="Wiegand S."/>
            <person name="Kallscheuer N."/>
            <person name="da Costa M.S."/>
            <person name="Lobo-da-Cunha A."/>
            <person name="Jogler C."/>
            <person name="Lage O.M."/>
        </authorList>
    </citation>
    <scope>NUCLEOTIDE SEQUENCE [LARGE SCALE GENOMIC DNA]</scope>
    <source>
        <strain evidence="8 9">LzC2</strain>
    </source>
</reference>
<evidence type="ECO:0000256" key="7">
    <source>
        <dbReference type="SAM" id="Phobius"/>
    </source>
</evidence>
<feature type="transmembrane region" description="Helical" evidence="7">
    <location>
        <begin position="99"/>
        <end position="128"/>
    </location>
</feature>
<feature type="region of interest" description="Disordered" evidence="6">
    <location>
        <begin position="429"/>
        <end position="454"/>
    </location>
</feature>
<sequence>MTDDASPADPTVPAPREPNPPPAEAPSSPPKKAKRGSRMNLARVISLGVLCGLIAFLGVTFYRVVAPFLLPLFLAAVVAVLCRPWYMRLRRRLQRRGRLAAAVVTTAMLGLILLPITLATIAAGSYLIELADTAKLKVRELEQIAGREDADYRTLLAADARKALKLEPPAEGERDLVASAARLLPAEFGELKAAVLQGGKDLPSAAGVGVAAGVLGNAVELIVALAMFGVGLYYFLCDGPALLKGARELVPVQTEYQQALLDRFDTVLRAVVLSTFLTAAAQGIVTALAIQFCGLGHFVAFAVAGTLASLIPLAGTWLVWGPCVVWLYLHDRPIAATFLLLFGSIVVGTMDNLIRTLILNKDAKLHPLLAFVCVLGGLKVMGVWGVFVGPVVAACLHTLLEIFNSELREFSRERFDPTIAARVSARRLPEATHPPLRSDPPAAEPPLTAPAAAT</sequence>
<dbReference type="InterPro" id="IPR002549">
    <property type="entry name" value="AI-2E-like"/>
</dbReference>
<dbReference type="EMBL" id="WTPX01000026">
    <property type="protein sequence ID" value="NNJ25134.1"/>
    <property type="molecule type" value="Genomic_DNA"/>
</dbReference>
<comment type="subcellular location">
    <subcellularLocation>
        <location evidence="1">Membrane</location>
        <topology evidence="1">Multi-pass membrane protein</topology>
    </subcellularLocation>
</comment>
<feature type="transmembrane region" description="Helical" evidence="7">
    <location>
        <begin position="41"/>
        <end position="62"/>
    </location>
</feature>
<feature type="transmembrane region" description="Helical" evidence="7">
    <location>
        <begin position="210"/>
        <end position="236"/>
    </location>
</feature>
<dbReference type="Proteomes" id="UP000609651">
    <property type="component" value="Unassembled WGS sequence"/>
</dbReference>
<evidence type="ECO:0000256" key="6">
    <source>
        <dbReference type="SAM" id="MobiDB-lite"/>
    </source>
</evidence>
<evidence type="ECO:0000256" key="1">
    <source>
        <dbReference type="ARBA" id="ARBA00004141"/>
    </source>
</evidence>
<comment type="caution">
    <text evidence="8">The sequence shown here is derived from an EMBL/GenBank/DDBJ whole genome shotgun (WGS) entry which is preliminary data.</text>
</comment>
<feature type="transmembrane region" description="Helical" evidence="7">
    <location>
        <begin position="378"/>
        <end position="400"/>
    </location>
</feature>
<dbReference type="PANTHER" id="PTHR21716:SF4">
    <property type="entry name" value="TRANSMEMBRANE PROTEIN 245"/>
    <property type="match status" value="1"/>
</dbReference>
<evidence type="ECO:0000256" key="2">
    <source>
        <dbReference type="ARBA" id="ARBA00009773"/>
    </source>
</evidence>
<accession>A0ABX1VAL4</accession>
<evidence type="ECO:0000256" key="5">
    <source>
        <dbReference type="ARBA" id="ARBA00023136"/>
    </source>
</evidence>
<keyword evidence="5 7" id="KW-0472">Membrane</keyword>
<feature type="transmembrane region" description="Helical" evidence="7">
    <location>
        <begin position="336"/>
        <end position="358"/>
    </location>
</feature>
<feature type="transmembrane region" description="Helical" evidence="7">
    <location>
        <begin position="298"/>
        <end position="329"/>
    </location>
</feature>
<evidence type="ECO:0000313" key="9">
    <source>
        <dbReference type="Proteomes" id="UP000609651"/>
    </source>
</evidence>
<evidence type="ECO:0000313" key="8">
    <source>
        <dbReference type="EMBL" id="NNJ25134.1"/>
    </source>
</evidence>
<proteinExistence type="inferred from homology"/>
<comment type="similarity">
    <text evidence="2">Belongs to the autoinducer-2 exporter (AI-2E) (TC 2.A.86) family.</text>
</comment>
<name>A0ABX1VAL4_9PLAN</name>